<dbReference type="InterPro" id="IPR017850">
    <property type="entry name" value="Alkaline_phosphatase_core_sf"/>
</dbReference>
<evidence type="ECO:0008006" key="3">
    <source>
        <dbReference type="Google" id="ProtNLM"/>
    </source>
</evidence>
<dbReference type="Pfam" id="PF07394">
    <property type="entry name" value="DUF1501"/>
    <property type="match status" value="1"/>
</dbReference>
<accession>A0A517XP98</accession>
<dbReference type="AlphaFoldDB" id="A0A517XP98"/>
<dbReference type="InterPro" id="IPR010869">
    <property type="entry name" value="DUF1501"/>
</dbReference>
<dbReference type="SUPFAM" id="SSF53649">
    <property type="entry name" value="Alkaline phosphatase-like"/>
    <property type="match status" value="1"/>
</dbReference>
<dbReference type="EMBL" id="CP036273">
    <property type="protein sequence ID" value="QDU19341.1"/>
    <property type="molecule type" value="Genomic_DNA"/>
</dbReference>
<keyword evidence="2" id="KW-1185">Reference proteome</keyword>
<protein>
    <recommendedName>
        <fullName evidence="3">DUF1501 domain-containing protein</fullName>
    </recommendedName>
</protein>
<dbReference type="KEGG" id="uli:ETAA1_12470"/>
<reference evidence="1 2" key="1">
    <citation type="submission" date="2019-02" db="EMBL/GenBank/DDBJ databases">
        <title>Deep-cultivation of Planctomycetes and their phenomic and genomic characterization uncovers novel biology.</title>
        <authorList>
            <person name="Wiegand S."/>
            <person name="Jogler M."/>
            <person name="Boedeker C."/>
            <person name="Pinto D."/>
            <person name="Vollmers J."/>
            <person name="Rivas-Marin E."/>
            <person name="Kohn T."/>
            <person name="Peeters S.H."/>
            <person name="Heuer A."/>
            <person name="Rast P."/>
            <person name="Oberbeckmann S."/>
            <person name="Bunk B."/>
            <person name="Jeske O."/>
            <person name="Meyerdierks A."/>
            <person name="Storesund J.E."/>
            <person name="Kallscheuer N."/>
            <person name="Luecker S."/>
            <person name="Lage O.M."/>
            <person name="Pohl T."/>
            <person name="Merkel B.J."/>
            <person name="Hornburger P."/>
            <person name="Mueller R.-W."/>
            <person name="Bruemmer F."/>
            <person name="Labrenz M."/>
            <person name="Spormann A.M."/>
            <person name="Op den Camp H."/>
            <person name="Overmann J."/>
            <person name="Amann R."/>
            <person name="Jetten M.S.M."/>
            <person name="Mascher T."/>
            <person name="Medema M.H."/>
            <person name="Devos D.P."/>
            <person name="Kaster A.-K."/>
            <person name="Ovreas L."/>
            <person name="Rohde M."/>
            <person name="Galperin M.Y."/>
            <person name="Jogler C."/>
        </authorList>
    </citation>
    <scope>NUCLEOTIDE SEQUENCE [LARGE SCALE GENOMIC DNA]</scope>
    <source>
        <strain evidence="1 2">ETA_A1</strain>
    </source>
</reference>
<dbReference type="Gene3D" id="3.40.720.10">
    <property type="entry name" value="Alkaline Phosphatase, subunit A"/>
    <property type="match status" value="1"/>
</dbReference>
<evidence type="ECO:0000313" key="1">
    <source>
        <dbReference type="EMBL" id="QDU19341.1"/>
    </source>
</evidence>
<dbReference type="PANTHER" id="PTHR43737">
    <property type="entry name" value="BLL7424 PROTEIN"/>
    <property type="match status" value="1"/>
</dbReference>
<proteinExistence type="predicted"/>
<gene>
    <name evidence="1" type="ORF">ETAA1_12470</name>
</gene>
<organism evidence="1 2">
    <name type="scientific">Urbifossiella limnaea</name>
    <dbReference type="NCBI Taxonomy" id="2528023"/>
    <lineage>
        <taxon>Bacteria</taxon>
        <taxon>Pseudomonadati</taxon>
        <taxon>Planctomycetota</taxon>
        <taxon>Planctomycetia</taxon>
        <taxon>Gemmatales</taxon>
        <taxon>Gemmataceae</taxon>
        <taxon>Urbifossiella</taxon>
    </lineage>
</organism>
<name>A0A517XP98_9BACT</name>
<dbReference type="PANTHER" id="PTHR43737:SF1">
    <property type="entry name" value="DUF1501 DOMAIN-CONTAINING PROTEIN"/>
    <property type="match status" value="1"/>
</dbReference>
<sequence>MRSVENDHYLSEVYTGLPRGAGNRPAFGSVASRLLGTTARLPAYVSLHRVEANDRFDYERPYYAGSQHAPFRPFGDALDDLRPVRSLDALADRRAVLAGLDRMRRELDATGQAAALDRFQARALELVTSPQAREAFDLSKEPRKNVDRYGRGKFTHQTVKSLVYDWDAKPFVLARRLVEAGVRVVTVQVGSWDHHSGAESDIFLSYRMCLPALDRSVWALVTDLEDRGLLDDTLVVVLGEFGRTPKVTYPGPGREHWADAGSAIVFGGGMKVGQVIGRTDARAERSVSGTMTFQNVVGTIYHALGIDPVTASLPDLSGRPTYLLDQGRPIPELVG</sequence>
<evidence type="ECO:0000313" key="2">
    <source>
        <dbReference type="Proteomes" id="UP000319576"/>
    </source>
</evidence>
<dbReference type="Proteomes" id="UP000319576">
    <property type="component" value="Chromosome"/>
</dbReference>